<accession>A0A5B7JM91</accession>
<name>A0A5B7JM91_PORTR</name>
<keyword evidence="2" id="KW-1185">Reference proteome</keyword>
<proteinExistence type="predicted"/>
<evidence type="ECO:0000313" key="2">
    <source>
        <dbReference type="Proteomes" id="UP000324222"/>
    </source>
</evidence>
<evidence type="ECO:0000313" key="1">
    <source>
        <dbReference type="EMBL" id="MPC95929.1"/>
    </source>
</evidence>
<sequence length="119" mass="13049">MINISIVILVKLQRQDPKVTLAVVSPHPAPHATTPPSLPLQHPHPFPTHLASPSHLHPFPPSSSPVICPTVLSGETTTSSPPSMIGRELSLLRLSYFTYTVWLAGRSGLNFQPRQLRRP</sequence>
<comment type="caution">
    <text evidence="1">The sequence shown here is derived from an EMBL/GenBank/DDBJ whole genome shotgun (WGS) entry which is preliminary data.</text>
</comment>
<gene>
    <name evidence="1" type="ORF">E2C01_091158</name>
</gene>
<dbReference type="EMBL" id="VSRR010104003">
    <property type="protein sequence ID" value="MPC95929.1"/>
    <property type="molecule type" value="Genomic_DNA"/>
</dbReference>
<reference evidence="1 2" key="1">
    <citation type="submission" date="2019-05" db="EMBL/GenBank/DDBJ databases">
        <title>Another draft genome of Portunus trituberculatus and its Hox gene families provides insights of decapod evolution.</title>
        <authorList>
            <person name="Jeong J.-H."/>
            <person name="Song I."/>
            <person name="Kim S."/>
            <person name="Choi T."/>
            <person name="Kim D."/>
            <person name="Ryu S."/>
            <person name="Kim W."/>
        </authorList>
    </citation>
    <scope>NUCLEOTIDE SEQUENCE [LARGE SCALE GENOMIC DNA]</scope>
    <source>
        <tissue evidence="1">Muscle</tissue>
    </source>
</reference>
<dbReference type="AlphaFoldDB" id="A0A5B7JM91"/>
<organism evidence="1 2">
    <name type="scientific">Portunus trituberculatus</name>
    <name type="common">Swimming crab</name>
    <name type="synonym">Neptunus trituberculatus</name>
    <dbReference type="NCBI Taxonomy" id="210409"/>
    <lineage>
        <taxon>Eukaryota</taxon>
        <taxon>Metazoa</taxon>
        <taxon>Ecdysozoa</taxon>
        <taxon>Arthropoda</taxon>
        <taxon>Crustacea</taxon>
        <taxon>Multicrustacea</taxon>
        <taxon>Malacostraca</taxon>
        <taxon>Eumalacostraca</taxon>
        <taxon>Eucarida</taxon>
        <taxon>Decapoda</taxon>
        <taxon>Pleocyemata</taxon>
        <taxon>Brachyura</taxon>
        <taxon>Eubrachyura</taxon>
        <taxon>Portunoidea</taxon>
        <taxon>Portunidae</taxon>
        <taxon>Portuninae</taxon>
        <taxon>Portunus</taxon>
    </lineage>
</organism>
<protein>
    <submittedName>
        <fullName evidence="1">Uncharacterized protein</fullName>
    </submittedName>
</protein>
<dbReference type="Proteomes" id="UP000324222">
    <property type="component" value="Unassembled WGS sequence"/>
</dbReference>